<dbReference type="InterPro" id="IPR000742">
    <property type="entry name" value="EGF"/>
</dbReference>
<name>A0A7E4VKT5_PANRE</name>
<evidence type="ECO:0000256" key="1">
    <source>
        <dbReference type="PROSITE-ProRule" id="PRU00076"/>
    </source>
</evidence>
<keyword evidence="3" id="KW-0732">Signal</keyword>
<evidence type="ECO:0000313" key="6">
    <source>
        <dbReference type="WBParaSite" id="Pan_g22431.t2"/>
    </source>
</evidence>
<feature type="signal peptide" evidence="3">
    <location>
        <begin position="1"/>
        <end position="22"/>
    </location>
</feature>
<keyword evidence="2" id="KW-1133">Transmembrane helix</keyword>
<protein>
    <submittedName>
        <fullName evidence="6">EGF-like domain-containing protein</fullName>
    </submittedName>
</protein>
<keyword evidence="2" id="KW-0812">Transmembrane</keyword>
<feature type="chain" id="PRO_5028969502" evidence="3">
    <location>
        <begin position="23"/>
        <end position="237"/>
    </location>
</feature>
<evidence type="ECO:0000259" key="4">
    <source>
        <dbReference type="PROSITE" id="PS50026"/>
    </source>
</evidence>
<keyword evidence="2" id="KW-0472">Membrane</keyword>
<dbReference type="PROSITE" id="PS50026">
    <property type="entry name" value="EGF_3"/>
    <property type="match status" value="1"/>
</dbReference>
<reference evidence="5" key="1">
    <citation type="journal article" date="2013" name="Genetics">
        <title>The draft genome and transcriptome of Panagrellus redivivus are shaped by the harsh demands of a free-living lifestyle.</title>
        <authorList>
            <person name="Srinivasan J."/>
            <person name="Dillman A.R."/>
            <person name="Macchietto M.G."/>
            <person name="Heikkinen L."/>
            <person name="Lakso M."/>
            <person name="Fracchia K.M."/>
            <person name="Antoshechkin I."/>
            <person name="Mortazavi A."/>
            <person name="Wong G."/>
            <person name="Sternberg P.W."/>
        </authorList>
    </citation>
    <scope>NUCLEOTIDE SEQUENCE [LARGE SCALE GENOMIC DNA]</scope>
    <source>
        <strain evidence="5">MT8872</strain>
    </source>
</reference>
<dbReference type="SUPFAM" id="SSF57196">
    <property type="entry name" value="EGF/Laminin"/>
    <property type="match status" value="1"/>
</dbReference>
<evidence type="ECO:0000313" key="5">
    <source>
        <dbReference type="Proteomes" id="UP000492821"/>
    </source>
</evidence>
<feature type="domain" description="EGF-like" evidence="4">
    <location>
        <begin position="29"/>
        <end position="68"/>
    </location>
</feature>
<feature type="disulfide bond" evidence="1">
    <location>
        <begin position="33"/>
        <end position="43"/>
    </location>
</feature>
<keyword evidence="5" id="KW-1185">Reference proteome</keyword>
<comment type="caution">
    <text evidence="1">Lacks conserved residue(s) required for the propagation of feature annotation.</text>
</comment>
<proteinExistence type="predicted"/>
<dbReference type="WBParaSite" id="Pan_g22431.t2">
    <property type="protein sequence ID" value="Pan_g22431.t2"/>
    <property type="gene ID" value="Pan_g22431"/>
</dbReference>
<dbReference type="AlphaFoldDB" id="A0A7E4VKT5"/>
<organism evidence="5 6">
    <name type="scientific">Panagrellus redivivus</name>
    <name type="common">Microworm</name>
    <dbReference type="NCBI Taxonomy" id="6233"/>
    <lineage>
        <taxon>Eukaryota</taxon>
        <taxon>Metazoa</taxon>
        <taxon>Ecdysozoa</taxon>
        <taxon>Nematoda</taxon>
        <taxon>Chromadorea</taxon>
        <taxon>Rhabditida</taxon>
        <taxon>Tylenchina</taxon>
        <taxon>Panagrolaimomorpha</taxon>
        <taxon>Panagrolaimoidea</taxon>
        <taxon>Panagrolaimidae</taxon>
        <taxon>Panagrellus</taxon>
    </lineage>
</organism>
<evidence type="ECO:0000256" key="3">
    <source>
        <dbReference type="SAM" id="SignalP"/>
    </source>
</evidence>
<reference evidence="6" key="2">
    <citation type="submission" date="2020-10" db="UniProtKB">
        <authorList>
            <consortium name="WormBaseParasite"/>
        </authorList>
    </citation>
    <scope>IDENTIFICATION</scope>
</reference>
<feature type="transmembrane region" description="Helical" evidence="2">
    <location>
        <begin position="212"/>
        <end position="231"/>
    </location>
</feature>
<evidence type="ECO:0000256" key="2">
    <source>
        <dbReference type="SAM" id="Phobius"/>
    </source>
</evidence>
<accession>A0A7E4VKT5</accession>
<dbReference type="Proteomes" id="UP000492821">
    <property type="component" value="Unassembled WGS sequence"/>
</dbReference>
<keyword evidence="1" id="KW-1015">Disulfide bond</keyword>
<keyword evidence="1" id="KW-0245">EGF-like domain</keyword>
<sequence length="237" mass="26042">MRLALVLSISILAIHFLEPVSAGIGFLRDQRKCKVKCQNGGVCAFKIGDEQVHSCICLTNVYYGDLCQYQVTTPSPTQRILITTTNEPLTTPTSTETAEFVQVTAEEEENSAEFEEVRDEVILEEGTAPAELVEAAPKSVENEDFSEGSEVPGPEGVPANLEHPGGHYYEPDTQQYLSSTFSESSKTTHSVEQNLVEEQDGWMMVKRKTNSAPIASGHVSVVFSVIAAFFIRRFFAA</sequence>